<comment type="caution">
    <text evidence="1">The sequence shown here is derived from an EMBL/GenBank/DDBJ whole genome shotgun (WGS) entry which is preliminary data.</text>
</comment>
<organism evidence="1 2">
    <name type="scientific">Peronosclerospora sorghi</name>
    <dbReference type="NCBI Taxonomy" id="230839"/>
    <lineage>
        <taxon>Eukaryota</taxon>
        <taxon>Sar</taxon>
        <taxon>Stramenopiles</taxon>
        <taxon>Oomycota</taxon>
        <taxon>Peronosporomycetes</taxon>
        <taxon>Peronosporales</taxon>
        <taxon>Peronosporaceae</taxon>
        <taxon>Peronosclerospora</taxon>
    </lineage>
</organism>
<name>A0ACC0WEG6_9STRA</name>
<reference evidence="1 2" key="1">
    <citation type="journal article" date="2022" name="bioRxiv">
        <title>The genome of the oomycete Peronosclerospora sorghi, a cosmopolitan pathogen of maize and sorghum, is inflated with dispersed pseudogenes.</title>
        <authorList>
            <person name="Fletcher K."/>
            <person name="Martin F."/>
            <person name="Isakeit T."/>
            <person name="Cavanaugh K."/>
            <person name="Magill C."/>
            <person name="Michelmore R."/>
        </authorList>
    </citation>
    <scope>NUCLEOTIDE SEQUENCE [LARGE SCALE GENOMIC DNA]</scope>
    <source>
        <strain evidence="1">P6</strain>
    </source>
</reference>
<accession>A0ACC0WEG6</accession>
<protein>
    <submittedName>
        <fullName evidence="1">Uncharacterized protein</fullName>
    </submittedName>
</protein>
<gene>
    <name evidence="1" type="ORF">PsorP6_017987</name>
</gene>
<proteinExistence type="predicted"/>
<evidence type="ECO:0000313" key="2">
    <source>
        <dbReference type="Proteomes" id="UP001163321"/>
    </source>
</evidence>
<dbReference type="EMBL" id="CM047581">
    <property type="protein sequence ID" value="KAI9916498.1"/>
    <property type="molecule type" value="Genomic_DNA"/>
</dbReference>
<dbReference type="Proteomes" id="UP001163321">
    <property type="component" value="Chromosome 2"/>
</dbReference>
<keyword evidence="2" id="KW-1185">Reference proteome</keyword>
<evidence type="ECO:0000313" key="1">
    <source>
        <dbReference type="EMBL" id="KAI9916498.1"/>
    </source>
</evidence>
<sequence>MKSSRIPFATIVEQNEVARSLKEKGTVMNRGRNCRNDCFLGQTNSTRGKDVLSCATVDATRIICARAYFICAGNFCKMAKTLGNTSCAAVAEICAHFQIMDCCLPKAAALSKTRRSRRKTPRVSIRQIERTFVYQKGMIFLSCRYAAMPRAQRIVATWRTDINGKVMMKALISFC</sequence>